<dbReference type="Proteomes" id="UP001501920">
    <property type="component" value="Chromosome 5"/>
</dbReference>
<sequence>MAAKTQETVTDDSVQIVLIGATGSGKSSSGNTILGKRDFLSKTSAKSVTLSCQIATEKINDWQVTVVDTPGWDCTELTEYAISTQIRQTVQNLRGPYSFLLVIKTGSVESKEIAQIYGLKDIFGPSFLEHTTILFSHSDDLEWKTFEEFLKEGGPEFQALLRCCNNRCHSWNNRDKRSDEDVQKLLTDLKKTEMKKTQPVKFSQDKEHFTKAEISSEQKGNGVKRLRDKDAAAMDAEKSKKPIQVLFLGMTGVGKTSSIKTLQRKGEQTEDKDVYSYSSAGKNLELIDSPGFDENPEEIQKIISTGSKTGFNVLIIVMTVDRFSPATKRTMQLVQDVLGKNATNYTLILFTGKDDLDGKPIETFIDKNADLREFVKKNRNRFHALNNRDASDQRQVDELLQKIVKIYEANRGEMYKKEECSDTEHERGKEPQHGGFVTSIKGFLRINN</sequence>
<dbReference type="AlphaFoldDB" id="A0A3B4DY65"/>
<feature type="compositionally biased region" description="Basic and acidic residues" evidence="4">
    <location>
        <begin position="225"/>
        <end position="237"/>
    </location>
</feature>
<reference evidence="6" key="3">
    <citation type="submission" date="2025-09" db="UniProtKB">
        <authorList>
            <consortium name="Ensembl"/>
        </authorList>
    </citation>
    <scope>IDENTIFICATION</scope>
</reference>
<dbReference type="OMA" id="CHSWNNR"/>
<dbReference type="STRING" id="42514.ENSPNAP00000028370"/>
<evidence type="ECO:0000313" key="7">
    <source>
        <dbReference type="Proteomes" id="UP001501920"/>
    </source>
</evidence>
<feature type="compositionally biased region" description="Basic and acidic residues" evidence="4">
    <location>
        <begin position="203"/>
        <end position="216"/>
    </location>
</feature>
<protein>
    <recommendedName>
        <fullName evidence="5">AIG1-type G domain-containing protein</fullName>
    </recommendedName>
</protein>
<evidence type="ECO:0000256" key="1">
    <source>
        <dbReference type="ARBA" id="ARBA00008535"/>
    </source>
</evidence>
<keyword evidence="2" id="KW-0547">Nucleotide-binding</keyword>
<comment type="similarity">
    <text evidence="1">Belongs to the TRAFAC class TrmE-Era-EngA-EngB-Septin-like GTPase superfamily. AIG1/Toc34/Toc159-like paraseptin GTPase family. IAN subfamily.</text>
</comment>
<proteinExistence type="inferred from homology"/>
<dbReference type="Pfam" id="PF04548">
    <property type="entry name" value="AIG1"/>
    <property type="match status" value="2"/>
</dbReference>
<name>A0A3B4DY65_PYGNA</name>
<feature type="domain" description="AIG1-type G" evidence="5">
    <location>
        <begin position="240"/>
        <end position="424"/>
    </location>
</feature>
<evidence type="ECO:0000256" key="2">
    <source>
        <dbReference type="ARBA" id="ARBA00022741"/>
    </source>
</evidence>
<dbReference type="InterPro" id="IPR027417">
    <property type="entry name" value="P-loop_NTPase"/>
</dbReference>
<reference evidence="6" key="2">
    <citation type="submission" date="2025-08" db="UniProtKB">
        <authorList>
            <consortium name="Ensembl"/>
        </authorList>
    </citation>
    <scope>IDENTIFICATION</scope>
</reference>
<dbReference type="PANTHER" id="PTHR10903:SF186">
    <property type="entry name" value="GTPASE IMAP FAMILY MEMBER 4-LIKE-RELATED"/>
    <property type="match status" value="1"/>
</dbReference>
<reference evidence="6 7" key="1">
    <citation type="submission" date="2020-10" db="EMBL/GenBank/DDBJ databases">
        <title>Pygocentrus nattereri (red-bellied piranha) genome, fPygNat1, primary haplotype.</title>
        <authorList>
            <person name="Myers G."/>
            <person name="Meyer A."/>
            <person name="Karagic N."/>
            <person name="Pippel M."/>
            <person name="Winkler S."/>
            <person name="Tracey A."/>
            <person name="Wood J."/>
            <person name="Formenti G."/>
            <person name="Howe K."/>
            <person name="Fedrigo O."/>
            <person name="Jarvis E.D."/>
        </authorList>
    </citation>
    <scope>NUCLEOTIDE SEQUENCE [LARGE SCALE GENOMIC DNA]</scope>
</reference>
<dbReference type="SUPFAM" id="SSF52540">
    <property type="entry name" value="P-loop containing nucleoside triphosphate hydrolases"/>
    <property type="match status" value="2"/>
</dbReference>
<evidence type="ECO:0000256" key="4">
    <source>
        <dbReference type="SAM" id="MobiDB-lite"/>
    </source>
</evidence>
<accession>A0A3B4DY65</accession>
<dbReference type="GO" id="GO:0005525">
    <property type="term" value="F:GTP binding"/>
    <property type="evidence" value="ECO:0007669"/>
    <property type="project" value="UniProtKB-KW"/>
</dbReference>
<dbReference type="PROSITE" id="PS51720">
    <property type="entry name" value="G_AIG1"/>
    <property type="match status" value="2"/>
</dbReference>
<keyword evidence="3" id="KW-0342">GTP-binding</keyword>
<dbReference type="Gene3D" id="3.40.50.300">
    <property type="entry name" value="P-loop containing nucleotide triphosphate hydrolases"/>
    <property type="match status" value="2"/>
</dbReference>
<dbReference type="InterPro" id="IPR006703">
    <property type="entry name" value="G_AIG1"/>
</dbReference>
<dbReference type="PANTHER" id="PTHR10903">
    <property type="entry name" value="GTPASE, IMAP FAMILY MEMBER-RELATED"/>
    <property type="match status" value="1"/>
</dbReference>
<dbReference type="GeneTree" id="ENSGT01140000282522"/>
<feature type="region of interest" description="Disordered" evidence="4">
    <location>
        <begin position="196"/>
        <end position="237"/>
    </location>
</feature>
<keyword evidence="7" id="KW-1185">Reference proteome</keyword>
<evidence type="ECO:0000256" key="3">
    <source>
        <dbReference type="ARBA" id="ARBA00023134"/>
    </source>
</evidence>
<dbReference type="InterPro" id="IPR045058">
    <property type="entry name" value="GIMA/IAN/Toc"/>
</dbReference>
<evidence type="ECO:0000313" key="6">
    <source>
        <dbReference type="Ensembl" id="ENSPNAP00000028370.2"/>
    </source>
</evidence>
<evidence type="ECO:0000259" key="5">
    <source>
        <dbReference type="PROSITE" id="PS51720"/>
    </source>
</evidence>
<feature type="domain" description="AIG1-type G" evidence="5">
    <location>
        <begin position="11"/>
        <end position="211"/>
    </location>
</feature>
<organism evidence="6 7">
    <name type="scientific">Pygocentrus nattereri</name>
    <name type="common">Red-bellied piranha</name>
    <dbReference type="NCBI Taxonomy" id="42514"/>
    <lineage>
        <taxon>Eukaryota</taxon>
        <taxon>Metazoa</taxon>
        <taxon>Chordata</taxon>
        <taxon>Craniata</taxon>
        <taxon>Vertebrata</taxon>
        <taxon>Euteleostomi</taxon>
        <taxon>Actinopterygii</taxon>
        <taxon>Neopterygii</taxon>
        <taxon>Teleostei</taxon>
        <taxon>Ostariophysi</taxon>
        <taxon>Characiformes</taxon>
        <taxon>Characoidei</taxon>
        <taxon>Pygocentrus</taxon>
    </lineage>
</organism>
<dbReference type="Ensembl" id="ENSPNAT00000000150.2">
    <property type="protein sequence ID" value="ENSPNAP00000028370.2"/>
    <property type="gene ID" value="ENSPNAG00000014035.2"/>
</dbReference>